<dbReference type="AlphaFoldDB" id="A0A3P7FYH8"/>
<dbReference type="GO" id="GO:0005658">
    <property type="term" value="C:alpha DNA polymerase:primase complex"/>
    <property type="evidence" value="ECO:0007669"/>
    <property type="project" value="TreeGrafter"/>
</dbReference>
<dbReference type="InterPro" id="IPR006134">
    <property type="entry name" value="DNA-dir_DNA_pol_B_multi_dom"/>
</dbReference>
<dbReference type="EC" id="2.7.7.7" evidence="1"/>
<dbReference type="GO" id="GO:0006273">
    <property type="term" value="P:lagging strand elongation"/>
    <property type="evidence" value="ECO:0007669"/>
    <property type="project" value="TreeGrafter"/>
</dbReference>
<evidence type="ECO:0000259" key="5">
    <source>
        <dbReference type="Pfam" id="PF00136"/>
    </source>
</evidence>
<evidence type="ECO:0000256" key="4">
    <source>
        <dbReference type="ARBA" id="ARBA00022932"/>
    </source>
</evidence>
<dbReference type="GO" id="GO:0003887">
    <property type="term" value="F:DNA-directed DNA polymerase activity"/>
    <property type="evidence" value="ECO:0007669"/>
    <property type="project" value="UniProtKB-KW"/>
</dbReference>
<evidence type="ECO:0000256" key="2">
    <source>
        <dbReference type="ARBA" id="ARBA00022679"/>
    </source>
</evidence>
<dbReference type="PROSITE" id="PS00116">
    <property type="entry name" value="DNA_POLYMERASE_B"/>
    <property type="match status" value="1"/>
</dbReference>
<keyword evidence="3" id="KW-0548">Nucleotidyltransferase</keyword>
<dbReference type="GO" id="GO:1902975">
    <property type="term" value="P:mitotic DNA replication initiation"/>
    <property type="evidence" value="ECO:0007669"/>
    <property type="project" value="TreeGrafter"/>
</dbReference>
<evidence type="ECO:0000256" key="1">
    <source>
        <dbReference type="ARBA" id="ARBA00012417"/>
    </source>
</evidence>
<dbReference type="GO" id="GO:0000166">
    <property type="term" value="F:nucleotide binding"/>
    <property type="evidence" value="ECO:0007669"/>
    <property type="project" value="InterPro"/>
</dbReference>
<sequence>MSVLQILMHTKDLVEKNGYSVIYGDTDSVMINTGFSERSELQHVKKLGNDIKKIINQSYKKLEIDIDGIFIKLLLLKKKKYAGLAVDLNDERKIKREIKGLDIVRRDYSFIVKQIGNEILDIILSVQSQNRDEIIEQIHSRLQKLKEEISQELLENSMFQIFKQLTRNPDEYTNINIQPHAVVAQRLNATGKFKFHRGDTVGYIICEDGSGKSATQRAYHLTEVQENNLRIDFHYYLVQQILPVVSRLCVPIEECNEAWVAQALGLDSMAYEKHGVYEENVDRE</sequence>
<dbReference type="Pfam" id="PF00136">
    <property type="entry name" value="DNA_pol_B"/>
    <property type="match status" value="1"/>
</dbReference>
<dbReference type="Gene3D" id="1.10.132.60">
    <property type="entry name" value="DNA polymerase family B, C-terminal domain"/>
    <property type="match status" value="1"/>
</dbReference>
<dbReference type="PANTHER" id="PTHR45861:SF1">
    <property type="entry name" value="DNA POLYMERASE ALPHA CATALYTIC SUBUNIT"/>
    <property type="match status" value="1"/>
</dbReference>
<gene>
    <name evidence="6" type="ORF">WBA_LOCUS8951</name>
</gene>
<dbReference type="PANTHER" id="PTHR45861">
    <property type="entry name" value="DNA POLYMERASE ALPHA CATALYTIC SUBUNIT"/>
    <property type="match status" value="1"/>
</dbReference>
<dbReference type="InterPro" id="IPR017964">
    <property type="entry name" value="DNA-dir_DNA_pol_B_CS"/>
</dbReference>
<evidence type="ECO:0000256" key="3">
    <source>
        <dbReference type="ARBA" id="ARBA00022695"/>
    </source>
</evidence>
<dbReference type="InterPro" id="IPR043502">
    <property type="entry name" value="DNA/RNA_pol_sf"/>
</dbReference>
<accession>A0A3P7FYH8</accession>
<feature type="domain" description="DNA-directed DNA polymerase family B multifunctional" evidence="5">
    <location>
        <begin position="14"/>
        <end position="252"/>
    </location>
</feature>
<protein>
    <recommendedName>
        <fullName evidence="1">DNA-directed DNA polymerase</fullName>
        <ecNumber evidence="1">2.7.7.7</ecNumber>
    </recommendedName>
</protein>
<dbReference type="InParanoid" id="A0A3P7FYH8"/>
<dbReference type="EMBL" id="UYWW01008107">
    <property type="protein sequence ID" value="VDM15588.1"/>
    <property type="molecule type" value="Genomic_DNA"/>
</dbReference>
<dbReference type="InterPro" id="IPR023211">
    <property type="entry name" value="DNA_pol_palm_dom_sf"/>
</dbReference>
<dbReference type="GO" id="GO:0003688">
    <property type="term" value="F:DNA replication origin binding"/>
    <property type="evidence" value="ECO:0007669"/>
    <property type="project" value="TreeGrafter"/>
</dbReference>
<dbReference type="GO" id="GO:0006272">
    <property type="term" value="P:leading strand elongation"/>
    <property type="evidence" value="ECO:0007669"/>
    <property type="project" value="TreeGrafter"/>
</dbReference>
<name>A0A3P7FYH8_WUCBA</name>
<dbReference type="OrthoDB" id="6755010at2759"/>
<dbReference type="Proteomes" id="UP000270924">
    <property type="component" value="Unassembled WGS sequence"/>
</dbReference>
<dbReference type="GO" id="GO:0003682">
    <property type="term" value="F:chromatin binding"/>
    <property type="evidence" value="ECO:0007669"/>
    <property type="project" value="TreeGrafter"/>
</dbReference>
<keyword evidence="2" id="KW-0808">Transferase</keyword>
<organism evidence="6 7">
    <name type="scientific">Wuchereria bancrofti</name>
    <dbReference type="NCBI Taxonomy" id="6293"/>
    <lineage>
        <taxon>Eukaryota</taxon>
        <taxon>Metazoa</taxon>
        <taxon>Ecdysozoa</taxon>
        <taxon>Nematoda</taxon>
        <taxon>Chromadorea</taxon>
        <taxon>Rhabditida</taxon>
        <taxon>Spirurina</taxon>
        <taxon>Spiruromorpha</taxon>
        <taxon>Filarioidea</taxon>
        <taxon>Onchocercidae</taxon>
        <taxon>Wuchereria</taxon>
    </lineage>
</organism>
<evidence type="ECO:0000313" key="7">
    <source>
        <dbReference type="Proteomes" id="UP000270924"/>
    </source>
</evidence>
<feature type="non-terminal residue" evidence="6">
    <location>
        <position position="284"/>
    </location>
</feature>
<evidence type="ECO:0000313" key="6">
    <source>
        <dbReference type="EMBL" id="VDM15588.1"/>
    </source>
</evidence>
<dbReference type="SUPFAM" id="SSF56672">
    <property type="entry name" value="DNA/RNA polymerases"/>
    <property type="match status" value="1"/>
</dbReference>
<reference evidence="6 7" key="1">
    <citation type="submission" date="2018-11" db="EMBL/GenBank/DDBJ databases">
        <authorList>
            <consortium name="Pathogen Informatics"/>
        </authorList>
    </citation>
    <scope>NUCLEOTIDE SEQUENCE [LARGE SCALE GENOMIC DNA]</scope>
</reference>
<dbReference type="InterPro" id="IPR042087">
    <property type="entry name" value="DNA_pol_B_thumb"/>
</dbReference>
<proteinExistence type="predicted"/>
<keyword evidence="4" id="KW-0239">DNA-directed DNA polymerase</keyword>
<dbReference type="OMA" id="NIQPHAV"/>
<dbReference type="NCBIfam" id="TIGR00592">
    <property type="entry name" value="pol2"/>
    <property type="match status" value="1"/>
</dbReference>
<dbReference type="GO" id="GO:0003697">
    <property type="term" value="F:single-stranded DNA binding"/>
    <property type="evidence" value="ECO:0007669"/>
    <property type="project" value="TreeGrafter"/>
</dbReference>
<keyword evidence="7" id="KW-1185">Reference proteome</keyword>
<dbReference type="Gene3D" id="3.90.1600.10">
    <property type="entry name" value="Palm domain of DNA polymerase"/>
    <property type="match status" value="1"/>
</dbReference>